<evidence type="ECO:0000256" key="1">
    <source>
        <dbReference type="SAM" id="MobiDB-lite"/>
    </source>
</evidence>
<name>A0AAD1S225_PELCU</name>
<keyword evidence="3" id="KW-1185">Reference proteome</keyword>
<organism evidence="2 3">
    <name type="scientific">Pelobates cultripes</name>
    <name type="common">Western spadefoot toad</name>
    <dbReference type="NCBI Taxonomy" id="61616"/>
    <lineage>
        <taxon>Eukaryota</taxon>
        <taxon>Metazoa</taxon>
        <taxon>Chordata</taxon>
        <taxon>Craniata</taxon>
        <taxon>Vertebrata</taxon>
        <taxon>Euteleostomi</taxon>
        <taxon>Amphibia</taxon>
        <taxon>Batrachia</taxon>
        <taxon>Anura</taxon>
        <taxon>Pelobatoidea</taxon>
        <taxon>Pelobatidae</taxon>
        <taxon>Pelobates</taxon>
    </lineage>
</organism>
<feature type="compositionally biased region" description="Basic and acidic residues" evidence="1">
    <location>
        <begin position="32"/>
        <end position="53"/>
    </location>
</feature>
<evidence type="ECO:0000313" key="3">
    <source>
        <dbReference type="Proteomes" id="UP001295444"/>
    </source>
</evidence>
<reference evidence="2" key="1">
    <citation type="submission" date="2022-03" db="EMBL/GenBank/DDBJ databases">
        <authorList>
            <person name="Alioto T."/>
            <person name="Alioto T."/>
            <person name="Gomez Garrido J."/>
        </authorList>
    </citation>
    <scope>NUCLEOTIDE SEQUENCE</scope>
</reference>
<accession>A0AAD1S225</accession>
<dbReference type="Proteomes" id="UP001295444">
    <property type="component" value="Chromosome 04"/>
</dbReference>
<evidence type="ECO:0000313" key="2">
    <source>
        <dbReference type="EMBL" id="CAH2284770.1"/>
    </source>
</evidence>
<proteinExistence type="predicted"/>
<protein>
    <submittedName>
        <fullName evidence="2">Uncharacterized protein</fullName>
    </submittedName>
</protein>
<gene>
    <name evidence="2" type="ORF">PECUL_23A037917</name>
</gene>
<dbReference type="AlphaFoldDB" id="A0AAD1S225"/>
<sequence length="73" mass="8166">MAAVSLARCENKMAAVVIWGLAVMEPIAGGSKGEDKGSHQMADEREVKSPEGKRFRLEIKNSWEKRVRPGRER</sequence>
<dbReference type="EMBL" id="OW240915">
    <property type="protein sequence ID" value="CAH2284770.1"/>
    <property type="molecule type" value="Genomic_DNA"/>
</dbReference>
<feature type="region of interest" description="Disordered" evidence="1">
    <location>
        <begin position="29"/>
        <end position="53"/>
    </location>
</feature>